<gene>
    <name evidence="2" type="ORF">J5O05_04340</name>
</gene>
<dbReference type="InterPro" id="IPR046603">
    <property type="entry name" value="DUF6662"/>
</dbReference>
<dbReference type="Proteomes" id="UP000664904">
    <property type="component" value="Chromosome"/>
</dbReference>
<name>A0A975DHZ4_9GAMM</name>
<feature type="signal peptide" evidence="1">
    <location>
        <begin position="1"/>
        <end position="21"/>
    </location>
</feature>
<proteinExistence type="predicted"/>
<protein>
    <submittedName>
        <fullName evidence="2">Uncharacterized protein</fullName>
    </submittedName>
</protein>
<reference evidence="2" key="1">
    <citation type="submission" date="2021-03" db="EMBL/GenBank/DDBJ databases">
        <title>Complete Genome of Pseudoalteromonas xiamenensis STKMTI.2, a new potential marine bacterium producing anti-Vibrio compounds.</title>
        <authorList>
            <person name="Handayani D.P."/>
            <person name="Isnansetyo A."/>
            <person name="Istiqomah I."/>
            <person name="Jumina J."/>
        </authorList>
    </citation>
    <scope>NUCLEOTIDE SEQUENCE</scope>
    <source>
        <strain evidence="2">STKMTI.2</strain>
    </source>
</reference>
<evidence type="ECO:0000256" key="1">
    <source>
        <dbReference type="SAM" id="SignalP"/>
    </source>
</evidence>
<dbReference type="RefSeq" id="WP_208843745.1">
    <property type="nucleotide sequence ID" value="NZ_CP072133.1"/>
</dbReference>
<dbReference type="SUPFAM" id="SSF56925">
    <property type="entry name" value="OMPA-like"/>
    <property type="match status" value="1"/>
</dbReference>
<dbReference type="Pfam" id="PF20367">
    <property type="entry name" value="DUF6662"/>
    <property type="match status" value="1"/>
</dbReference>
<keyword evidence="1" id="KW-0732">Signal</keyword>
<evidence type="ECO:0000313" key="2">
    <source>
        <dbReference type="EMBL" id="QTH72123.1"/>
    </source>
</evidence>
<sequence length="296" mass="33425">MKIKVLGIAVALGLCNFTASADENLLGYVKGAETLPEGSAEVYQFFTKRSGKTVGHYEALDTKTEFEYGLTNAFNISFALKGMSLDTNGIIIDGYMPKDNDFGWKLSGLEAGFKYNFLSPALDDFGLSMYGSMDYSWVDNHSGQDKDTLSLEMMMLMQKYFLEGQLVWTGNLGFEATGAKRKAIAGLPEDFEWPTEAEMEIELIAGTGMSYRFAPNWFIGAEALYEEEHETEVNLERYSWFAGPSIHYGDAKWWATLTYMKQLKGGGEKFDEQTDNDLHLIEKTEAEWRLKFGYNF</sequence>
<dbReference type="AlphaFoldDB" id="A0A975DHZ4"/>
<accession>A0A975DHZ4</accession>
<evidence type="ECO:0000313" key="3">
    <source>
        <dbReference type="Proteomes" id="UP000664904"/>
    </source>
</evidence>
<keyword evidence="3" id="KW-1185">Reference proteome</keyword>
<feature type="chain" id="PRO_5037018489" evidence="1">
    <location>
        <begin position="22"/>
        <end position="296"/>
    </location>
</feature>
<dbReference type="KEGG" id="pxi:J5O05_04340"/>
<dbReference type="InterPro" id="IPR011250">
    <property type="entry name" value="OMP/PagP_B-barrel"/>
</dbReference>
<dbReference type="EMBL" id="CP072133">
    <property type="protein sequence ID" value="QTH72123.1"/>
    <property type="molecule type" value="Genomic_DNA"/>
</dbReference>
<organism evidence="2 3">
    <name type="scientific">Pseudoalteromonas xiamenensis</name>
    <dbReference type="NCBI Taxonomy" id="882626"/>
    <lineage>
        <taxon>Bacteria</taxon>
        <taxon>Pseudomonadati</taxon>
        <taxon>Pseudomonadota</taxon>
        <taxon>Gammaproteobacteria</taxon>
        <taxon>Alteromonadales</taxon>
        <taxon>Pseudoalteromonadaceae</taxon>
        <taxon>Pseudoalteromonas</taxon>
    </lineage>
</organism>